<evidence type="ECO:0000313" key="2">
    <source>
        <dbReference type="EMBL" id="MQL52649.1"/>
    </source>
</evidence>
<dbReference type="GO" id="GO:0016740">
    <property type="term" value="F:transferase activity"/>
    <property type="evidence" value="ECO:0007669"/>
    <property type="project" value="UniProtKB-KW"/>
</dbReference>
<comment type="caution">
    <text evidence="2">The sequence shown here is derived from an EMBL/GenBank/DDBJ whole genome shotgun (WGS) entry which is preliminary data.</text>
</comment>
<keyword evidence="2" id="KW-0808">Transferase</keyword>
<dbReference type="CDD" id="cd04186">
    <property type="entry name" value="GT_2_like_c"/>
    <property type="match status" value="1"/>
</dbReference>
<dbReference type="Proteomes" id="UP000441717">
    <property type="component" value="Unassembled WGS sequence"/>
</dbReference>
<reference evidence="2 3" key="1">
    <citation type="submission" date="2019-10" db="EMBL/GenBank/DDBJ databases">
        <title>Comparative genomics of sulfur disproportionating microorganisms.</title>
        <authorList>
            <person name="Ward L.M."/>
            <person name="Bertran E."/>
            <person name="Johnston D."/>
        </authorList>
    </citation>
    <scope>NUCLEOTIDE SEQUENCE [LARGE SCALE GENOMIC DNA]</scope>
    <source>
        <strain evidence="2 3">DSM 14055</strain>
    </source>
</reference>
<dbReference type="InterPro" id="IPR029044">
    <property type="entry name" value="Nucleotide-diphossugar_trans"/>
</dbReference>
<dbReference type="Pfam" id="PF00535">
    <property type="entry name" value="Glycos_transf_2"/>
    <property type="match status" value="1"/>
</dbReference>
<dbReference type="AlphaFoldDB" id="A0A6N7IT04"/>
<sequence>MLVSIIIPVHNQLPHIQNCLRALWRHTARTFPWEVVVVDNNSDGQTAAWLQSLGDRVHLIANGTNLGYVHACNQGAVAARGSYLLFLNSDTIPLPGWLAALVGAMEASPRAGAAGARLLYPDGRLQEAGSIIWRDGSGWNYGRGDDPWLPGYSYPRPVDYCSGACLMVRTDLFRRLGGFDTRYAPMYYEDADLCFGLRRLGRAVIYVPGAVVIHADGGTARAGGGQWRRYMDINRGKFVEKWRDVLRFHYPFAPENVERACCRLLYGEEK</sequence>
<gene>
    <name evidence="2" type="ORF">GFC01_10320</name>
</gene>
<accession>A0A6N7IT04</accession>
<dbReference type="PANTHER" id="PTHR43179">
    <property type="entry name" value="RHAMNOSYLTRANSFERASE WBBL"/>
    <property type="match status" value="1"/>
</dbReference>
<evidence type="ECO:0000259" key="1">
    <source>
        <dbReference type="Pfam" id="PF00535"/>
    </source>
</evidence>
<proteinExistence type="predicted"/>
<feature type="domain" description="Glycosyltransferase 2-like" evidence="1">
    <location>
        <begin position="4"/>
        <end position="138"/>
    </location>
</feature>
<keyword evidence="3" id="KW-1185">Reference proteome</keyword>
<dbReference type="RefSeq" id="WP_152946982.1">
    <property type="nucleotide sequence ID" value="NZ_WHYR01000026.1"/>
</dbReference>
<evidence type="ECO:0000313" key="3">
    <source>
        <dbReference type="Proteomes" id="UP000441717"/>
    </source>
</evidence>
<name>A0A6N7IT04_9FIRM</name>
<dbReference type="InterPro" id="IPR001173">
    <property type="entry name" value="Glyco_trans_2-like"/>
</dbReference>
<dbReference type="PANTHER" id="PTHR43179:SF7">
    <property type="entry name" value="RHAMNOSYLTRANSFERASE WBBL"/>
    <property type="match status" value="1"/>
</dbReference>
<dbReference type="SUPFAM" id="SSF53448">
    <property type="entry name" value="Nucleotide-diphospho-sugar transferases"/>
    <property type="match status" value="1"/>
</dbReference>
<dbReference type="EMBL" id="WHYR01000026">
    <property type="protein sequence ID" value="MQL52649.1"/>
    <property type="molecule type" value="Genomic_DNA"/>
</dbReference>
<organism evidence="2 3">
    <name type="scientific">Desulfofundulus thermobenzoicus</name>
    <dbReference type="NCBI Taxonomy" id="29376"/>
    <lineage>
        <taxon>Bacteria</taxon>
        <taxon>Bacillati</taxon>
        <taxon>Bacillota</taxon>
        <taxon>Clostridia</taxon>
        <taxon>Eubacteriales</taxon>
        <taxon>Peptococcaceae</taxon>
        <taxon>Desulfofundulus</taxon>
    </lineage>
</organism>
<dbReference type="Gene3D" id="3.90.550.10">
    <property type="entry name" value="Spore Coat Polysaccharide Biosynthesis Protein SpsA, Chain A"/>
    <property type="match status" value="1"/>
</dbReference>
<dbReference type="OrthoDB" id="525353at2"/>
<protein>
    <submittedName>
        <fullName evidence="2">Glycosyltransferase</fullName>
    </submittedName>
</protein>